<keyword evidence="2" id="KW-1003">Cell membrane</keyword>
<dbReference type="PANTHER" id="PTHR30572">
    <property type="entry name" value="MEMBRANE COMPONENT OF TRANSPORTER-RELATED"/>
    <property type="match status" value="1"/>
</dbReference>
<keyword evidence="10" id="KW-1185">Reference proteome</keyword>
<comment type="subcellular location">
    <subcellularLocation>
        <location evidence="1">Cell membrane</location>
        <topology evidence="1">Multi-pass membrane protein</topology>
    </subcellularLocation>
</comment>
<evidence type="ECO:0000313" key="10">
    <source>
        <dbReference type="Proteomes" id="UP000199050"/>
    </source>
</evidence>
<organism evidence="9 10">
    <name type="scientific">Paenibacillus typhae</name>
    <dbReference type="NCBI Taxonomy" id="1174501"/>
    <lineage>
        <taxon>Bacteria</taxon>
        <taxon>Bacillati</taxon>
        <taxon>Bacillota</taxon>
        <taxon>Bacilli</taxon>
        <taxon>Bacillales</taxon>
        <taxon>Paenibacillaceae</taxon>
        <taxon>Paenibacillus</taxon>
    </lineage>
</organism>
<dbReference type="InterPro" id="IPR050250">
    <property type="entry name" value="Macrolide_Exporter_MacB"/>
</dbReference>
<protein>
    <submittedName>
        <fullName evidence="9">Putative ABC transport system permease protein</fullName>
    </submittedName>
</protein>
<feature type="transmembrane region" description="Helical" evidence="7">
    <location>
        <begin position="399"/>
        <end position="420"/>
    </location>
</feature>
<feature type="domain" description="ABC3 transporter permease C-terminal" evidence="8">
    <location>
        <begin position="827"/>
        <end position="947"/>
    </location>
</feature>
<feature type="transmembrane region" description="Helical" evidence="7">
    <location>
        <begin position="441"/>
        <end position="459"/>
    </location>
</feature>
<evidence type="ECO:0000256" key="4">
    <source>
        <dbReference type="ARBA" id="ARBA00022989"/>
    </source>
</evidence>
<gene>
    <name evidence="9" type="ORF">SAMN05216192_101240</name>
</gene>
<evidence type="ECO:0000256" key="3">
    <source>
        <dbReference type="ARBA" id="ARBA00022692"/>
    </source>
</evidence>
<proteinExistence type="inferred from homology"/>
<keyword evidence="5 7" id="KW-0472">Membrane</keyword>
<evidence type="ECO:0000259" key="8">
    <source>
        <dbReference type="Pfam" id="PF02687"/>
    </source>
</evidence>
<evidence type="ECO:0000256" key="5">
    <source>
        <dbReference type="ARBA" id="ARBA00023136"/>
    </source>
</evidence>
<keyword evidence="4 7" id="KW-1133">Transmembrane helix</keyword>
<feature type="transmembrane region" description="Helical" evidence="7">
    <location>
        <begin position="817"/>
        <end position="844"/>
    </location>
</feature>
<dbReference type="AlphaFoldDB" id="A0A1G8FH19"/>
<name>A0A1G8FH19_9BACL</name>
<dbReference type="PANTHER" id="PTHR30572:SF4">
    <property type="entry name" value="ABC TRANSPORTER PERMEASE YTRF"/>
    <property type="match status" value="1"/>
</dbReference>
<feature type="transmembrane region" description="Helical" evidence="7">
    <location>
        <begin position="922"/>
        <end position="941"/>
    </location>
</feature>
<keyword evidence="3 7" id="KW-0812">Transmembrane</keyword>
<dbReference type="OrthoDB" id="51951at2"/>
<dbReference type="GO" id="GO:0005886">
    <property type="term" value="C:plasma membrane"/>
    <property type="evidence" value="ECO:0007669"/>
    <property type="project" value="UniProtKB-SubCell"/>
</dbReference>
<evidence type="ECO:0000256" key="1">
    <source>
        <dbReference type="ARBA" id="ARBA00004651"/>
    </source>
</evidence>
<dbReference type="RefSeq" id="WP_090711366.1">
    <property type="nucleotide sequence ID" value="NZ_CBCSKY010000007.1"/>
</dbReference>
<feature type="transmembrane region" description="Helical" evidence="7">
    <location>
        <begin position="484"/>
        <end position="504"/>
    </location>
</feature>
<comment type="similarity">
    <text evidence="6">Belongs to the ABC-4 integral membrane protein family.</text>
</comment>
<dbReference type="EMBL" id="FNDX01000001">
    <property type="protein sequence ID" value="SDH81447.1"/>
    <property type="molecule type" value="Genomic_DNA"/>
</dbReference>
<evidence type="ECO:0000313" key="9">
    <source>
        <dbReference type="EMBL" id="SDH81447.1"/>
    </source>
</evidence>
<evidence type="ECO:0000256" key="6">
    <source>
        <dbReference type="ARBA" id="ARBA00038076"/>
    </source>
</evidence>
<feature type="transmembrane region" description="Helical" evidence="7">
    <location>
        <begin position="347"/>
        <end position="368"/>
    </location>
</feature>
<sequence>MALWTMILRKMATNKWLQLNLLLGLTVCVALFSSMPLYSGAILQRTLQKELGQLQLQKNVYPGFIRIATSNSAEIMDEKTAEAIQKADQFVRSIPGRAGLPALSFYQQRFTQKFKVYGSDASELEQKTQKSAGAVKSLSDMEQRVRLLAGRMPVDRTDGIIEALVTDSFLLKVKRELGQELTAEVSEQTTLRIIPVGVMATDAAADPYLSYMTETDSDGFIIPFGQFEREFITGGKARVSDMEWRYALDYRALKVEGIDQFVQADKDIRRYFKGRIGAAEINMPANETILSYQGKADKLDVMLLSLYSPVMIMLAFYLYMTANLIIERQKNDIAVLRSRGASRWQIMTAYTLENLLLGFIALTAGPFMGVQFTKGLGAANGFLEFVNRSPLEVGLSGEAYRIAAAAVGAAILLILIPALLATRVSIVNQKRDSVRLSKLSFWHKTGLDVILIGIAVYLLRGFNTRQEDLRKLALDSSALQVDPLVFLMPALFTLGAGLLVLRLYPWFIRFIFWLGRRFWSPALYHTLIQISRSSGQYLTLMLFLIMTVATGLFSAGAARTINDNMESQIRYSAGADLTLQTRWESDAPVVSTTAPSAGGAAPTGDGNSTKRVQYTEPSFQPYRELAGVEAAAKVFRKENARFTAGQKAVSGKTALYGIDTLDFGKTAWMKPGLLEYPINSYLNLIASDSSAVLVSRSLAEAARIKPGDNVSLSWDGLDQVPFTVYGIIDYWPGWSPLPAGGESGTDPESGKPKLIVGHLSSIQNRLAVEPYETWLKLDSSAAGKEVYAQLTEMKLPVTHYRDATQELVLSQNDSFRLAINGIMTLGFVISIMISFFGFLVFWILTLSGRTLQYGVLRAMGISFAQLIGMLISEQLLTSGAAVLIGAGIGSLSSRLFVPLFQMSFAASEQVPPFELVSRFSDYVQLYGILGMMLLSGVLILGHRLSKIRIAQALKLGEE</sequence>
<dbReference type="STRING" id="1174501.SAMN05216192_101240"/>
<feature type="transmembrane region" description="Helical" evidence="7">
    <location>
        <begin position="537"/>
        <end position="558"/>
    </location>
</feature>
<evidence type="ECO:0000256" key="7">
    <source>
        <dbReference type="SAM" id="Phobius"/>
    </source>
</evidence>
<dbReference type="Proteomes" id="UP000199050">
    <property type="component" value="Unassembled WGS sequence"/>
</dbReference>
<reference evidence="10" key="1">
    <citation type="submission" date="2016-10" db="EMBL/GenBank/DDBJ databases">
        <authorList>
            <person name="Varghese N."/>
            <person name="Submissions S."/>
        </authorList>
    </citation>
    <scope>NUCLEOTIDE SEQUENCE [LARGE SCALE GENOMIC DNA]</scope>
    <source>
        <strain evidence="10">CGMCC 1.11012</strain>
    </source>
</reference>
<dbReference type="GO" id="GO:0022857">
    <property type="term" value="F:transmembrane transporter activity"/>
    <property type="evidence" value="ECO:0007669"/>
    <property type="project" value="TreeGrafter"/>
</dbReference>
<feature type="transmembrane region" description="Helical" evidence="7">
    <location>
        <begin position="306"/>
        <end position="326"/>
    </location>
</feature>
<feature type="domain" description="ABC3 transporter permease C-terminal" evidence="8">
    <location>
        <begin position="311"/>
        <end position="423"/>
    </location>
</feature>
<dbReference type="Pfam" id="PF02687">
    <property type="entry name" value="FtsX"/>
    <property type="match status" value="2"/>
</dbReference>
<evidence type="ECO:0000256" key="2">
    <source>
        <dbReference type="ARBA" id="ARBA00022475"/>
    </source>
</evidence>
<accession>A0A1G8FH19</accession>
<dbReference type="InterPro" id="IPR003838">
    <property type="entry name" value="ABC3_permease_C"/>
</dbReference>